<evidence type="ECO:0000256" key="4">
    <source>
        <dbReference type="ARBA" id="ARBA00023125"/>
    </source>
</evidence>
<organism evidence="8 9">
    <name type="scientific">miniopterid betaherpesvirus 1</name>
    <dbReference type="NCBI Taxonomy" id="3070189"/>
    <lineage>
        <taxon>Viruses</taxon>
        <taxon>Duplodnaviria</taxon>
        <taxon>Heunggongvirae</taxon>
        <taxon>Peploviricota</taxon>
        <taxon>Herviviricetes</taxon>
        <taxon>Herpesvirales</taxon>
        <taxon>Orthoherpesviridae</taxon>
        <taxon>Betaherpesvirinae</taxon>
        <taxon>Quwivirus</taxon>
        <taxon>Quwivirus miniopteridbeta1</taxon>
    </lineage>
</organism>
<dbReference type="InterPro" id="IPR049901">
    <property type="entry name" value="PV_NS1-NUC"/>
</dbReference>
<dbReference type="Pfam" id="PF08724">
    <property type="entry name" value="Rep_N"/>
    <property type="match status" value="1"/>
</dbReference>
<protein>
    <submittedName>
        <fullName evidence="8">B125</fullName>
    </submittedName>
</protein>
<dbReference type="GO" id="GO:0019079">
    <property type="term" value="P:viral genome replication"/>
    <property type="evidence" value="ECO:0007669"/>
    <property type="project" value="InterPro"/>
</dbReference>
<feature type="domain" description="PV NS1-Nuc" evidence="7">
    <location>
        <begin position="12"/>
        <end position="208"/>
    </location>
</feature>
<proteinExistence type="predicted"/>
<dbReference type="InterPro" id="IPR001257">
    <property type="entry name" value="Parvovirus_NS1_helicase"/>
</dbReference>
<name>I3VQC2_9BETA</name>
<evidence type="ECO:0000256" key="6">
    <source>
        <dbReference type="SAM" id="MobiDB-lite"/>
    </source>
</evidence>
<keyword evidence="9" id="KW-1185">Reference proteome</keyword>
<dbReference type="Pfam" id="PF01057">
    <property type="entry name" value="Parvo_NS1"/>
    <property type="match status" value="1"/>
</dbReference>
<evidence type="ECO:0000259" key="7">
    <source>
        <dbReference type="PROSITE" id="PS52022"/>
    </source>
</evidence>
<dbReference type="Proteomes" id="UP000103899">
    <property type="component" value="Segment"/>
</dbReference>
<dbReference type="EMBL" id="JQ805139">
    <property type="protein sequence ID" value="AFK83966.1"/>
    <property type="molecule type" value="Genomic_DNA"/>
</dbReference>
<comment type="subcellular location">
    <subcellularLocation>
        <location evidence="5">Host nucleus</location>
    </subcellularLocation>
</comment>
<evidence type="ECO:0000313" key="8">
    <source>
        <dbReference type="EMBL" id="AFK83966.1"/>
    </source>
</evidence>
<dbReference type="GO" id="GO:0006260">
    <property type="term" value="P:DNA replication"/>
    <property type="evidence" value="ECO:0007669"/>
    <property type="project" value="UniProtKB-UniRule"/>
</dbReference>
<evidence type="ECO:0000256" key="3">
    <source>
        <dbReference type="ARBA" id="ARBA00022741"/>
    </source>
</evidence>
<dbReference type="GO" id="GO:0000166">
    <property type="term" value="F:nucleotide binding"/>
    <property type="evidence" value="ECO:0007669"/>
    <property type="project" value="UniProtKB-KW"/>
</dbReference>
<evidence type="ECO:0000256" key="1">
    <source>
        <dbReference type="ARBA" id="ARBA00022562"/>
    </source>
</evidence>
<evidence type="ECO:0000256" key="2">
    <source>
        <dbReference type="ARBA" id="ARBA00022705"/>
    </source>
</evidence>
<reference evidence="8 9" key="1">
    <citation type="journal article" date="2012" name="J. Virol.">
        <title>A Novel Bat Herpesvirus Encodes Homologues of Major Histocompatibility Complex Classes I and II, C-Type Lectin, and a Unique Family of Immune-Related Genes.</title>
        <authorList>
            <person name="Zhang H."/>
            <person name="Todd S."/>
            <person name="Tachedjian M."/>
            <person name="Barr J.A."/>
            <person name="Luo M."/>
            <person name="Yu M."/>
            <person name="Marsh G.A."/>
            <person name="Crameri G."/>
            <person name="Wang L.F."/>
        </authorList>
    </citation>
    <scope>NUCLEOTIDE SEQUENCE [LARGE SCALE GENOMIC DNA]</scope>
    <source>
        <strain evidence="8">B7D8</strain>
    </source>
</reference>
<sequence>MSSPDLADTCNSKSRFIMLNIYGPVDWSSEIPGLSEAFYTDMDNRDFEADLEERRDLNRRWLSVCEKILPIVLTYWKAKILTSEPAQWFAQAECYDDRPLMKLMLQIGAGTSLGSSLSRHLTHMRRLIIARVYEDHHPMMGEWFFVSRTGLSGGNVRVFELDYITSTLLQVTVPIYQWSWTNITTLTDAQLSARNHLFLDRAEEGEDTGSLSEKYRLKPRHRKRQSKGARKEPFRRLVLHLVKLGISNDAQWANKDVSLYMQTMATEYRRNRGKRALDTAVKYILAKKTILDYIVPDECVVREPSNLEIMYNPIFTLLVQQGYDPKEVGVFMLAWMQSSVLGRNVIWLQSPFDAELAAFVSGVLENVPLICILPDKPSQKELEDCVEKMVIWWRSARISKRVSATLIAILSGQCTRIFNGNEFVTVKQTPCIVTSKDDVLSVDIQEHRLYGVRRYVTKLCFEKSVDVKLSAWSVIEFFQWAKGKIFACDLSETLEISNGVAQLKRYGEEELKSRMEDYI</sequence>
<comment type="caution">
    <text evidence="5">Lacks conserved residue(s) required for the propagation of feature annotation.</text>
</comment>
<dbReference type="Gene3D" id="3.40.1310.20">
    <property type="match status" value="1"/>
</dbReference>
<keyword evidence="2 5" id="KW-0235">DNA replication</keyword>
<dbReference type="InterPro" id="IPR027417">
    <property type="entry name" value="P-loop_NTPase"/>
</dbReference>
<dbReference type="GO" id="GO:0003677">
    <property type="term" value="F:DNA binding"/>
    <property type="evidence" value="ECO:0007669"/>
    <property type="project" value="UniProtKB-UniRule"/>
</dbReference>
<evidence type="ECO:0000256" key="5">
    <source>
        <dbReference type="PROSITE-ProRule" id="PRU01366"/>
    </source>
</evidence>
<dbReference type="SUPFAM" id="SSF55464">
    <property type="entry name" value="Origin of replication-binding domain, RBD-like"/>
    <property type="match status" value="1"/>
</dbReference>
<keyword evidence="4 5" id="KW-0238">DNA-binding</keyword>
<feature type="compositionally biased region" description="Basic residues" evidence="6">
    <location>
        <begin position="217"/>
        <end position="228"/>
    </location>
</feature>
<dbReference type="PROSITE" id="PS52022">
    <property type="entry name" value="PV_NS1_NUC"/>
    <property type="match status" value="1"/>
</dbReference>
<dbReference type="GeneID" id="80534857"/>
<keyword evidence="1 5" id="KW-1048">Host nucleus</keyword>
<accession>I3VQC2</accession>
<feature type="region of interest" description="Disordered" evidence="6">
    <location>
        <begin position="210"/>
        <end position="229"/>
    </location>
</feature>
<dbReference type="Gene3D" id="3.40.50.300">
    <property type="entry name" value="P-loop containing nucleotide triphosphate hydrolases"/>
    <property type="match status" value="1"/>
</dbReference>
<dbReference type="InterPro" id="IPR014835">
    <property type="entry name" value="NS1-Nuc"/>
</dbReference>
<dbReference type="GO" id="GO:0042025">
    <property type="term" value="C:host cell nucleus"/>
    <property type="evidence" value="ECO:0007669"/>
    <property type="project" value="UniProtKB-SubCell"/>
</dbReference>
<dbReference type="RefSeq" id="YP_010797154.1">
    <property type="nucleotide sequence ID" value="NC_076129.1"/>
</dbReference>
<dbReference type="KEGG" id="vg:80534857"/>
<keyword evidence="3 5" id="KW-0547">Nucleotide-binding</keyword>
<evidence type="ECO:0000313" key="9">
    <source>
        <dbReference type="Proteomes" id="UP000103899"/>
    </source>
</evidence>